<dbReference type="HOGENOM" id="CLU_051302_0_0_2"/>
<keyword evidence="2" id="KW-1185">Reference proteome</keyword>
<reference evidence="1 2" key="1">
    <citation type="submission" date="2011-10" db="EMBL/GenBank/DDBJ databases">
        <title>The Improved High-Quality Draft genome of Methanoplanus limicola DSM 2279.</title>
        <authorList>
            <consortium name="US DOE Joint Genome Institute (JGI-PGF)"/>
            <person name="Lucas S."/>
            <person name="Copeland A."/>
            <person name="Lapidus A."/>
            <person name="Glavina del Rio T."/>
            <person name="Dalin E."/>
            <person name="Tice H."/>
            <person name="Bruce D."/>
            <person name="Goodwin L."/>
            <person name="Pitluck S."/>
            <person name="Peters L."/>
            <person name="Mikhailova N."/>
            <person name="Lu M."/>
            <person name="Kyrpides N."/>
            <person name="Mavromatis K."/>
            <person name="Ivanova N."/>
            <person name="Markowitz V."/>
            <person name="Cheng J.-F."/>
            <person name="Hugenholtz P."/>
            <person name="Woyke T."/>
            <person name="Wu D."/>
            <person name="Wirth R."/>
            <person name="Brambilla E.-M."/>
            <person name="Klenk H.-P."/>
            <person name="Eisen J.A."/>
        </authorList>
    </citation>
    <scope>NUCLEOTIDE SEQUENCE [LARGE SCALE GENOMIC DNA]</scope>
    <source>
        <strain evidence="1 2">DSM 2279</strain>
    </source>
</reference>
<accession>H1Z118</accession>
<evidence type="ECO:0000313" key="1">
    <source>
        <dbReference type="EMBL" id="EHQ34494.1"/>
    </source>
</evidence>
<protein>
    <submittedName>
        <fullName evidence="1">Uncharacterized protein</fullName>
    </submittedName>
</protein>
<name>H1Z118_9EURY</name>
<evidence type="ECO:0000313" key="2">
    <source>
        <dbReference type="Proteomes" id="UP000005741"/>
    </source>
</evidence>
<dbReference type="OrthoDB" id="106058at2157"/>
<proteinExistence type="predicted"/>
<gene>
    <name evidence="1" type="ORF">Metlim_0353</name>
</gene>
<sequence>MSLYNRETGALLSEVERELIFSDRYADTGYVSYLKKGGSYFELRPSPFLENKKTSIYCSGDAAPPPEKIFISADVIAEDKISSSSDSPVRSIKTIGGWKPFDPTPLAEKRKIMDHEEILYYFSEIFRGEEELVNEIATCSILYSFSSPKQSDLYGGVSTAVLGRKYQWENFKFPLRVIPAEMKRMDSYYYYYISEREKKISRVKGGERSFAILKPEKSVSDLPVVLDETEGADFRKDYRERLNESAEIITPYILDSLLLKPKSTKKVQKEIAELVYELSEDYKKAGRVAYRQNLGDALPRLSSAYARFRHNSKVIGDDAKTVFGLWLDMHHRATKYYRTPLKIAEIYELSGDARKLYIDLNEIYGADYNIPIEETFELTTLNYEDFMLSVDTLCQKGFCIRGRDFIRLVEQY</sequence>
<dbReference type="InParanoid" id="H1Z118"/>
<dbReference type="EMBL" id="CM001436">
    <property type="protein sequence ID" value="EHQ34494.1"/>
    <property type="molecule type" value="Genomic_DNA"/>
</dbReference>
<organism evidence="1 2">
    <name type="scientific">Methanoplanus limicola DSM 2279</name>
    <dbReference type="NCBI Taxonomy" id="937775"/>
    <lineage>
        <taxon>Archaea</taxon>
        <taxon>Methanobacteriati</taxon>
        <taxon>Methanobacteriota</taxon>
        <taxon>Stenosarchaea group</taxon>
        <taxon>Methanomicrobia</taxon>
        <taxon>Methanomicrobiales</taxon>
        <taxon>Methanomicrobiaceae</taxon>
        <taxon>Methanoplanus</taxon>
    </lineage>
</organism>
<dbReference type="Proteomes" id="UP000005741">
    <property type="component" value="Chromosome"/>
</dbReference>
<dbReference type="AlphaFoldDB" id="H1Z118"/>
<dbReference type="RefSeq" id="WP_004076133.1">
    <property type="nucleotide sequence ID" value="NZ_CM001436.1"/>
</dbReference>